<keyword evidence="2" id="KW-1133">Transmembrane helix</keyword>
<accession>A0ABU6U9H7</accession>
<dbReference type="EMBL" id="JASCZI010120905">
    <property type="protein sequence ID" value="MED6157377.1"/>
    <property type="molecule type" value="Genomic_DNA"/>
</dbReference>
<feature type="transmembrane region" description="Helical" evidence="2">
    <location>
        <begin position="84"/>
        <end position="107"/>
    </location>
</feature>
<reference evidence="3 4" key="1">
    <citation type="journal article" date="2023" name="Plants (Basel)">
        <title>Bridging the Gap: Combining Genomics and Transcriptomics Approaches to Understand Stylosanthes scabra, an Orphan Legume from the Brazilian Caatinga.</title>
        <authorList>
            <person name="Ferreira-Neto J.R.C."/>
            <person name="da Silva M.D."/>
            <person name="Binneck E."/>
            <person name="de Melo N.F."/>
            <person name="da Silva R.H."/>
            <person name="de Melo A.L.T.M."/>
            <person name="Pandolfi V."/>
            <person name="Bustamante F.O."/>
            <person name="Brasileiro-Vidal A.C."/>
            <person name="Benko-Iseppon A.M."/>
        </authorList>
    </citation>
    <scope>NUCLEOTIDE SEQUENCE [LARGE SCALE GENOMIC DNA]</scope>
    <source>
        <tissue evidence="3">Leaves</tissue>
    </source>
</reference>
<keyword evidence="2" id="KW-0472">Membrane</keyword>
<dbReference type="Proteomes" id="UP001341840">
    <property type="component" value="Unassembled WGS sequence"/>
</dbReference>
<feature type="region of interest" description="Disordered" evidence="1">
    <location>
        <begin position="43"/>
        <end position="63"/>
    </location>
</feature>
<proteinExistence type="predicted"/>
<comment type="caution">
    <text evidence="3">The sequence shown here is derived from an EMBL/GenBank/DDBJ whole genome shotgun (WGS) entry which is preliminary data.</text>
</comment>
<sequence>MWRTTCEGGCTVHGDGCGCHVQRAPRTSDDVFKVGLRVMNDDSSNYERAGGRGRTDGDSGGVRASPALPHPLWNTVHLLQGECLIFWVVLQLLSGSSFTLFVSYVILFHLHNLCEDGESNHMLRLQGTTQIYGNREENSLPPSETDLYFHLPSVVATSSFPPSPQPVVVTFASSFFFK</sequence>
<keyword evidence="4" id="KW-1185">Reference proteome</keyword>
<protein>
    <submittedName>
        <fullName evidence="3">Uncharacterized protein</fullName>
    </submittedName>
</protein>
<feature type="non-terminal residue" evidence="3">
    <location>
        <position position="178"/>
    </location>
</feature>
<organism evidence="3 4">
    <name type="scientific">Stylosanthes scabra</name>
    <dbReference type="NCBI Taxonomy" id="79078"/>
    <lineage>
        <taxon>Eukaryota</taxon>
        <taxon>Viridiplantae</taxon>
        <taxon>Streptophyta</taxon>
        <taxon>Embryophyta</taxon>
        <taxon>Tracheophyta</taxon>
        <taxon>Spermatophyta</taxon>
        <taxon>Magnoliopsida</taxon>
        <taxon>eudicotyledons</taxon>
        <taxon>Gunneridae</taxon>
        <taxon>Pentapetalae</taxon>
        <taxon>rosids</taxon>
        <taxon>fabids</taxon>
        <taxon>Fabales</taxon>
        <taxon>Fabaceae</taxon>
        <taxon>Papilionoideae</taxon>
        <taxon>50 kb inversion clade</taxon>
        <taxon>dalbergioids sensu lato</taxon>
        <taxon>Dalbergieae</taxon>
        <taxon>Pterocarpus clade</taxon>
        <taxon>Stylosanthes</taxon>
    </lineage>
</organism>
<evidence type="ECO:0000256" key="2">
    <source>
        <dbReference type="SAM" id="Phobius"/>
    </source>
</evidence>
<evidence type="ECO:0000313" key="3">
    <source>
        <dbReference type="EMBL" id="MED6157377.1"/>
    </source>
</evidence>
<keyword evidence="2" id="KW-0812">Transmembrane</keyword>
<evidence type="ECO:0000256" key="1">
    <source>
        <dbReference type="SAM" id="MobiDB-lite"/>
    </source>
</evidence>
<evidence type="ECO:0000313" key="4">
    <source>
        <dbReference type="Proteomes" id="UP001341840"/>
    </source>
</evidence>
<name>A0ABU6U9H7_9FABA</name>
<gene>
    <name evidence="3" type="ORF">PIB30_022503</name>
</gene>